<feature type="region of interest" description="Disordered" evidence="1">
    <location>
        <begin position="43"/>
        <end position="110"/>
    </location>
</feature>
<dbReference type="EMBL" id="GHJT01007937">
    <property type="protein sequence ID" value="MOY41908.1"/>
    <property type="molecule type" value="Transcribed_RNA"/>
</dbReference>
<evidence type="ECO:0000256" key="1">
    <source>
        <dbReference type="SAM" id="MobiDB-lite"/>
    </source>
</evidence>
<proteinExistence type="predicted"/>
<name>A0A4D5RXD3_IXOSC</name>
<organism evidence="2">
    <name type="scientific">Ixodes scapularis</name>
    <name type="common">Black-legged tick</name>
    <name type="synonym">Deer tick</name>
    <dbReference type="NCBI Taxonomy" id="6945"/>
    <lineage>
        <taxon>Eukaryota</taxon>
        <taxon>Metazoa</taxon>
        <taxon>Ecdysozoa</taxon>
        <taxon>Arthropoda</taxon>
        <taxon>Chelicerata</taxon>
        <taxon>Arachnida</taxon>
        <taxon>Acari</taxon>
        <taxon>Parasitiformes</taxon>
        <taxon>Ixodida</taxon>
        <taxon>Ixodoidea</taxon>
        <taxon>Ixodidae</taxon>
        <taxon>Ixodinae</taxon>
        <taxon>Ixodes</taxon>
    </lineage>
</organism>
<reference evidence="2" key="1">
    <citation type="submission" date="2019-04" db="EMBL/GenBank/DDBJ databases">
        <title>An insight into the mialome of Ixodes scapularis.</title>
        <authorList>
            <person name="Ribeiro J.M."/>
            <person name="Mather T.N."/>
            <person name="Karim S."/>
        </authorList>
    </citation>
    <scope>NUCLEOTIDE SEQUENCE</scope>
</reference>
<evidence type="ECO:0000313" key="2">
    <source>
        <dbReference type="EMBL" id="MOY41908.1"/>
    </source>
</evidence>
<feature type="region of interest" description="Disordered" evidence="1">
    <location>
        <begin position="133"/>
        <end position="153"/>
    </location>
</feature>
<dbReference type="AlphaFoldDB" id="A0A4D5RXD3"/>
<protein>
    <submittedName>
        <fullName evidence="2">Uncharacterized protein</fullName>
    </submittedName>
</protein>
<sequence length="198" mass="21157">MAWASAPSGVWGPVLACPHPGGTSLDLGKGRLLQAGPRIGCARAEATARGGPPRKESDPRVRRSTPLSGRDGSGTGVRLGRQRPRTTGQREHDGEPQACPRARPGGRQSHQGCLRVVPQCCLDHLRDCQGTGTRPRAVCRRQGPPRSVRPRFSGCSGESGRGVHIRRFLAGCHVGWPCKARQGGQALTDKDCAVARRR</sequence>
<accession>A0A4D5RXD3</accession>